<keyword evidence="5" id="KW-1185">Reference proteome</keyword>
<dbReference type="Pfam" id="PF01408">
    <property type="entry name" value="GFO_IDH_MocA"/>
    <property type="match status" value="1"/>
</dbReference>
<dbReference type="GO" id="GO:0000166">
    <property type="term" value="F:nucleotide binding"/>
    <property type="evidence" value="ECO:0007669"/>
    <property type="project" value="InterPro"/>
</dbReference>
<dbReference type="InterPro" id="IPR055170">
    <property type="entry name" value="GFO_IDH_MocA-like_dom"/>
</dbReference>
<proteinExistence type="predicted"/>
<gene>
    <name evidence="4" type="ORF">HNR10_006016</name>
</gene>
<dbReference type="InterPro" id="IPR050463">
    <property type="entry name" value="Gfo/Idh/MocA_oxidrdct_glycsds"/>
</dbReference>
<protein>
    <submittedName>
        <fullName evidence="4">Putative dehydrogenase</fullName>
    </submittedName>
</protein>
<dbReference type="SUPFAM" id="SSF55347">
    <property type="entry name" value="Glyceraldehyde-3-phosphate dehydrogenase-like, C-terminal domain"/>
    <property type="match status" value="1"/>
</dbReference>
<dbReference type="RefSeq" id="WP_179829321.1">
    <property type="nucleotide sequence ID" value="NZ_JACCFS010000001.1"/>
</dbReference>
<dbReference type="SUPFAM" id="SSF51735">
    <property type="entry name" value="NAD(P)-binding Rossmann-fold domains"/>
    <property type="match status" value="1"/>
</dbReference>
<dbReference type="Proteomes" id="UP000572051">
    <property type="component" value="Unassembled WGS sequence"/>
</dbReference>
<evidence type="ECO:0000313" key="4">
    <source>
        <dbReference type="EMBL" id="NYJ38135.1"/>
    </source>
</evidence>
<dbReference type="AlphaFoldDB" id="A0A7Z0ETR7"/>
<evidence type="ECO:0000259" key="3">
    <source>
        <dbReference type="Pfam" id="PF22725"/>
    </source>
</evidence>
<sequence>MSAPAPVPVLLVGLHGHGRHHLRALRAPVAAGLVRLVGVCDQRPPEPGDDLEGHGPLPFHTDLGEAIDATGARITLLVTPIHTHLPLARVALEHGSHVLLEKPTTATLAEFEELTEIAERSGLACQIGFQSLGSHAVAEVRRMIADGTIGRLRGIGGQGTWVRTSAYYDRAPWAGRRRLDGRDVVDGALTNPFAHAVATALAVAGAGEEAPRSVELDLFHAHPIESDDTSCLRLRTADGTTVTVAVTLCAAHSEPPRLIVHGDLGRIDLDYTLDRVTVHRPGKAPATTTHPRTPLLENLVDHLRTGAPLIVPPAATRAFMHVLEAVRTAPDPAPVSGDHQEVTRTPEGTRRIVDGIDALVHRSSQTLSLFSELDPVRYPAARSESAAGS</sequence>
<evidence type="ECO:0000259" key="2">
    <source>
        <dbReference type="Pfam" id="PF01408"/>
    </source>
</evidence>
<dbReference type="EMBL" id="JACCFS010000001">
    <property type="protein sequence ID" value="NYJ38135.1"/>
    <property type="molecule type" value="Genomic_DNA"/>
</dbReference>
<dbReference type="Gene3D" id="3.30.360.10">
    <property type="entry name" value="Dihydrodipicolinate Reductase, domain 2"/>
    <property type="match status" value="1"/>
</dbReference>
<comment type="caution">
    <text evidence="4">The sequence shown here is derived from an EMBL/GenBank/DDBJ whole genome shotgun (WGS) entry which is preliminary data.</text>
</comment>
<keyword evidence="1" id="KW-0560">Oxidoreductase</keyword>
<dbReference type="Pfam" id="PF22725">
    <property type="entry name" value="GFO_IDH_MocA_C3"/>
    <property type="match status" value="1"/>
</dbReference>
<reference evidence="4 5" key="1">
    <citation type="submission" date="2020-07" db="EMBL/GenBank/DDBJ databases">
        <title>Sequencing the genomes of 1000 actinobacteria strains.</title>
        <authorList>
            <person name="Klenk H.-P."/>
        </authorList>
    </citation>
    <scope>NUCLEOTIDE SEQUENCE [LARGE SCALE GENOMIC DNA]</scope>
    <source>
        <strain evidence="4 5">DSM 44442</strain>
    </source>
</reference>
<feature type="domain" description="Gfo/Idh/MocA-like oxidoreductase N-terminal" evidence="2">
    <location>
        <begin position="9"/>
        <end position="129"/>
    </location>
</feature>
<accession>A0A7Z0ETR7</accession>
<dbReference type="GO" id="GO:0016491">
    <property type="term" value="F:oxidoreductase activity"/>
    <property type="evidence" value="ECO:0007669"/>
    <property type="project" value="UniProtKB-KW"/>
</dbReference>
<feature type="domain" description="GFO/IDH/MocA-like oxidoreductase" evidence="3">
    <location>
        <begin position="138"/>
        <end position="267"/>
    </location>
</feature>
<dbReference type="InterPro" id="IPR000683">
    <property type="entry name" value="Gfo/Idh/MocA-like_OxRdtase_N"/>
</dbReference>
<dbReference type="PANTHER" id="PTHR43818">
    <property type="entry name" value="BCDNA.GH03377"/>
    <property type="match status" value="1"/>
</dbReference>
<dbReference type="Gene3D" id="3.40.50.720">
    <property type="entry name" value="NAD(P)-binding Rossmann-like Domain"/>
    <property type="match status" value="1"/>
</dbReference>
<name>A0A7Z0ETR7_9ACTN</name>
<evidence type="ECO:0000256" key="1">
    <source>
        <dbReference type="ARBA" id="ARBA00023002"/>
    </source>
</evidence>
<organism evidence="4 5">
    <name type="scientific">Nocardiopsis aegyptia</name>
    <dbReference type="NCBI Taxonomy" id="220378"/>
    <lineage>
        <taxon>Bacteria</taxon>
        <taxon>Bacillati</taxon>
        <taxon>Actinomycetota</taxon>
        <taxon>Actinomycetes</taxon>
        <taxon>Streptosporangiales</taxon>
        <taxon>Nocardiopsidaceae</taxon>
        <taxon>Nocardiopsis</taxon>
    </lineage>
</organism>
<evidence type="ECO:0000313" key="5">
    <source>
        <dbReference type="Proteomes" id="UP000572051"/>
    </source>
</evidence>
<dbReference type="InterPro" id="IPR036291">
    <property type="entry name" value="NAD(P)-bd_dom_sf"/>
</dbReference>
<dbReference type="PANTHER" id="PTHR43818:SF11">
    <property type="entry name" value="BCDNA.GH03377"/>
    <property type="match status" value="1"/>
</dbReference>